<evidence type="ECO:0000313" key="3">
    <source>
        <dbReference type="EMBL" id="EME46601.1"/>
    </source>
</evidence>
<sequence>MSSIFTGANNMARSSATVAASRPRPNSYTAGVTVSLSCNKSADRRTIAIAAGKTVQIGRSSKSGFKGLYASSTNALFDCAVVSRDHAEMSMTSPWQDPRPRITIMDKGSLHGTTVNGRRLDNGTPFELHTGDVIELGERITRGEDAHEGVTLTYKRLDPEPSYLRSPSPAMNRGYQVPDSPDLEASDYESDLDLESLYNYGNEGSSAKTTPEQSKHEIGSQELPINLEGVAGPSIVNLSRDDDEEDDMIIMSAASNEVKESLIIPETYDEDEAPLVLESVPAVTAEVEQSGGYKQNIPGSDAAEDDVESVQVHNTGLCQILIERDGEASNLEGQHLNEHEAEKSEEDDVEYAFESTDDADGQSDSAASDLNNYGSEADSELHEPLEVYSTAHLQHDAPEPHDTEQSQQPLKTSTIHSVLSAEQPKPKAQYDPVRGSQPSANQHATASAYLPNTSMPSASGYTSRWDIQPVAMPLDGPFSGHAYYNAPAYGGAPISFGASFTAPPMFAASQLSKTTENCSSLDRPHSSTYADRLLQAQMSASAGNTSTSNAAQLSTEVSSSKTAGKIAITDIVDDQPDPNAQVVNDASAMIEEAKKMAHAAKSSAVNAESASGKRKADEMETLPIADSLQQPAKKSKQQAADKAIIVKTPAQRIRHHGTVRRVATTAAQYATAAAFGGAATIAFLSSPYAQSLIDFLG</sequence>
<proteinExistence type="predicted"/>
<evidence type="ECO:0000313" key="4">
    <source>
        <dbReference type="Proteomes" id="UP000016933"/>
    </source>
</evidence>
<dbReference type="OrthoDB" id="4096268at2759"/>
<reference evidence="4" key="1">
    <citation type="journal article" date="2012" name="PLoS Genet.">
        <title>The genomes of the fungal plant pathogens Cladosporium fulvum and Dothistroma septosporum reveal adaptation to different hosts and lifestyles but also signatures of common ancestry.</title>
        <authorList>
            <person name="de Wit P.J.G.M."/>
            <person name="van der Burgt A."/>
            <person name="Oekmen B."/>
            <person name="Stergiopoulos I."/>
            <person name="Abd-Elsalam K.A."/>
            <person name="Aerts A.L."/>
            <person name="Bahkali A.H."/>
            <person name="Beenen H.G."/>
            <person name="Chettri P."/>
            <person name="Cox M.P."/>
            <person name="Datema E."/>
            <person name="de Vries R.P."/>
            <person name="Dhillon B."/>
            <person name="Ganley A.R."/>
            <person name="Griffiths S.A."/>
            <person name="Guo Y."/>
            <person name="Hamelin R.C."/>
            <person name="Henrissat B."/>
            <person name="Kabir M.S."/>
            <person name="Jashni M.K."/>
            <person name="Kema G."/>
            <person name="Klaubauf S."/>
            <person name="Lapidus A."/>
            <person name="Levasseur A."/>
            <person name="Lindquist E."/>
            <person name="Mehrabi R."/>
            <person name="Ohm R.A."/>
            <person name="Owen T.J."/>
            <person name="Salamov A."/>
            <person name="Schwelm A."/>
            <person name="Schijlen E."/>
            <person name="Sun H."/>
            <person name="van den Burg H.A."/>
            <person name="van Ham R.C.H.J."/>
            <person name="Zhang S."/>
            <person name="Goodwin S.B."/>
            <person name="Grigoriev I.V."/>
            <person name="Collemare J."/>
            <person name="Bradshaw R.E."/>
        </authorList>
    </citation>
    <scope>NUCLEOTIDE SEQUENCE [LARGE SCALE GENOMIC DNA]</scope>
    <source>
        <strain evidence="4">NZE10 / CBS 128990</strain>
    </source>
</reference>
<feature type="region of interest" description="Disordered" evidence="1">
    <location>
        <begin position="288"/>
        <end position="310"/>
    </location>
</feature>
<accession>N1PT14</accession>
<protein>
    <recommendedName>
        <fullName evidence="2">FHA domain-containing protein</fullName>
    </recommendedName>
</protein>
<dbReference type="AlphaFoldDB" id="N1PT14"/>
<dbReference type="STRING" id="675120.N1PT14"/>
<dbReference type="EMBL" id="KB446537">
    <property type="protein sequence ID" value="EME46601.1"/>
    <property type="molecule type" value="Genomic_DNA"/>
</dbReference>
<keyword evidence="4" id="KW-1185">Reference proteome</keyword>
<name>N1PT14_DOTSN</name>
<dbReference type="HOGENOM" id="CLU_415671_0_0_1"/>
<feature type="region of interest" description="Disordered" evidence="1">
    <location>
        <begin position="198"/>
        <end position="226"/>
    </location>
</feature>
<dbReference type="PROSITE" id="PS50006">
    <property type="entry name" value="FHA_DOMAIN"/>
    <property type="match status" value="1"/>
</dbReference>
<evidence type="ECO:0000256" key="1">
    <source>
        <dbReference type="SAM" id="MobiDB-lite"/>
    </source>
</evidence>
<feature type="compositionally biased region" description="Polar residues" evidence="1">
    <location>
        <begin position="202"/>
        <end position="212"/>
    </location>
</feature>
<dbReference type="SUPFAM" id="SSF49879">
    <property type="entry name" value="SMAD/FHA domain"/>
    <property type="match status" value="1"/>
</dbReference>
<gene>
    <name evidence="3" type="ORF">DOTSEDRAFT_70570</name>
</gene>
<dbReference type="Proteomes" id="UP000016933">
    <property type="component" value="Unassembled WGS sequence"/>
</dbReference>
<dbReference type="OMA" id="TNALFDC"/>
<dbReference type="eggNOG" id="ENOG502SC1D">
    <property type="taxonomic scope" value="Eukaryota"/>
</dbReference>
<reference evidence="3 4" key="2">
    <citation type="journal article" date="2012" name="PLoS Pathog.">
        <title>Diverse lifestyles and strategies of plant pathogenesis encoded in the genomes of eighteen Dothideomycetes fungi.</title>
        <authorList>
            <person name="Ohm R.A."/>
            <person name="Feau N."/>
            <person name="Henrissat B."/>
            <person name="Schoch C.L."/>
            <person name="Horwitz B.A."/>
            <person name="Barry K.W."/>
            <person name="Condon B.J."/>
            <person name="Copeland A.C."/>
            <person name="Dhillon B."/>
            <person name="Glaser F."/>
            <person name="Hesse C.N."/>
            <person name="Kosti I."/>
            <person name="LaButti K."/>
            <person name="Lindquist E.A."/>
            <person name="Lucas S."/>
            <person name="Salamov A.A."/>
            <person name="Bradshaw R.E."/>
            <person name="Ciuffetti L."/>
            <person name="Hamelin R.C."/>
            <person name="Kema G.H.J."/>
            <person name="Lawrence C."/>
            <person name="Scott J.A."/>
            <person name="Spatafora J.W."/>
            <person name="Turgeon B.G."/>
            <person name="de Wit P.J.G.M."/>
            <person name="Zhong S."/>
            <person name="Goodwin S.B."/>
            <person name="Grigoriev I.V."/>
        </authorList>
    </citation>
    <scope>NUCLEOTIDE SEQUENCE [LARGE SCALE GENOMIC DNA]</scope>
    <source>
        <strain evidence="4">NZE10 / CBS 128990</strain>
    </source>
</reference>
<feature type="domain" description="FHA" evidence="2">
    <location>
        <begin position="55"/>
        <end position="120"/>
    </location>
</feature>
<evidence type="ECO:0000259" key="2">
    <source>
        <dbReference type="PROSITE" id="PS50006"/>
    </source>
</evidence>
<feature type="region of interest" description="Disordered" evidence="1">
    <location>
        <begin position="422"/>
        <end position="443"/>
    </location>
</feature>
<feature type="region of interest" description="Disordered" evidence="1">
    <location>
        <begin position="1"/>
        <end position="25"/>
    </location>
</feature>
<dbReference type="InterPro" id="IPR008984">
    <property type="entry name" value="SMAD_FHA_dom_sf"/>
</dbReference>
<organism evidence="3 4">
    <name type="scientific">Dothistroma septosporum (strain NZE10 / CBS 128990)</name>
    <name type="common">Red band needle blight fungus</name>
    <name type="synonym">Mycosphaerella pini</name>
    <dbReference type="NCBI Taxonomy" id="675120"/>
    <lineage>
        <taxon>Eukaryota</taxon>
        <taxon>Fungi</taxon>
        <taxon>Dikarya</taxon>
        <taxon>Ascomycota</taxon>
        <taxon>Pezizomycotina</taxon>
        <taxon>Dothideomycetes</taxon>
        <taxon>Dothideomycetidae</taxon>
        <taxon>Mycosphaerellales</taxon>
        <taxon>Mycosphaerellaceae</taxon>
        <taxon>Dothistroma</taxon>
    </lineage>
</organism>
<dbReference type="Gene3D" id="2.60.200.20">
    <property type="match status" value="1"/>
</dbReference>
<dbReference type="InterPro" id="IPR000253">
    <property type="entry name" value="FHA_dom"/>
</dbReference>
<feature type="region of interest" description="Disordered" evidence="1">
    <location>
        <begin position="338"/>
        <end position="380"/>
    </location>
</feature>
<dbReference type="Pfam" id="PF00498">
    <property type="entry name" value="FHA"/>
    <property type="match status" value="1"/>
</dbReference>
<feature type="compositionally biased region" description="Acidic residues" evidence="1">
    <location>
        <begin position="343"/>
        <end position="361"/>
    </location>
</feature>
<feature type="region of interest" description="Disordered" evidence="1">
    <location>
        <begin position="151"/>
        <end position="186"/>
    </location>
</feature>
<dbReference type="SMART" id="SM00240">
    <property type="entry name" value="FHA"/>
    <property type="match status" value="1"/>
</dbReference>